<feature type="transmembrane region" description="Helical" evidence="1">
    <location>
        <begin position="61"/>
        <end position="79"/>
    </location>
</feature>
<sequence length="86" mass="9395">MTTSLFISGFMLGLLVGNIVPQIAKNNIIDDVTAIGILTGFYFLFFTTFSFAFGDEMVYDTAIAIGIITGFYFLFFAMFSSKASGL</sequence>
<keyword evidence="1" id="KW-0472">Membrane</keyword>
<keyword evidence="1" id="KW-0812">Transmembrane</keyword>
<gene>
    <name evidence="2" type="ORF">Gaeavirus22_7</name>
</gene>
<evidence type="ECO:0000256" key="1">
    <source>
        <dbReference type="SAM" id="Phobius"/>
    </source>
</evidence>
<evidence type="ECO:0000313" key="2">
    <source>
        <dbReference type="EMBL" id="AYV80259.1"/>
    </source>
</evidence>
<dbReference type="EMBL" id="MK072220">
    <property type="protein sequence ID" value="AYV80259.1"/>
    <property type="molecule type" value="Genomic_DNA"/>
</dbReference>
<feature type="transmembrane region" description="Helical" evidence="1">
    <location>
        <begin position="34"/>
        <end position="54"/>
    </location>
</feature>
<keyword evidence="1" id="KW-1133">Transmembrane helix</keyword>
<proteinExistence type="predicted"/>
<name>A0A3G5A462_9VIRU</name>
<reference evidence="2" key="1">
    <citation type="submission" date="2018-10" db="EMBL/GenBank/DDBJ databases">
        <title>Hidden diversity of soil giant viruses.</title>
        <authorList>
            <person name="Schulz F."/>
            <person name="Alteio L."/>
            <person name="Goudeau D."/>
            <person name="Ryan E.M."/>
            <person name="Malmstrom R.R."/>
            <person name="Blanchard J."/>
            <person name="Woyke T."/>
        </authorList>
    </citation>
    <scope>NUCLEOTIDE SEQUENCE</scope>
    <source>
        <strain evidence="2">GAV1</strain>
    </source>
</reference>
<accession>A0A3G5A462</accession>
<protein>
    <submittedName>
        <fullName evidence="2">Uncharacterized protein</fullName>
    </submittedName>
</protein>
<organism evidence="2">
    <name type="scientific">Gaeavirus sp</name>
    <dbReference type="NCBI Taxonomy" id="2487767"/>
    <lineage>
        <taxon>Viruses</taxon>
        <taxon>Varidnaviria</taxon>
        <taxon>Bamfordvirae</taxon>
        <taxon>Nucleocytoviricota</taxon>
        <taxon>Megaviricetes</taxon>
        <taxon>Imitervirales</taxon>
        <taxon>Mimiviridae</taxon>
        <taxon>Klosneuvirinae</taxon>
    </lineage>
</organism>